<dbReference type="AlphaFoldDB" id="A0AAD7NJD6"/>
<name>A0AAD7NJD6_9AGAR</name>
<dbReference type="InterPro" id="IPR059179">
    <property type="entry name" value="MLKL-like_MCAfunc"/>
</dbReference>
<gene>
    <name evidence="1" type="ORF">DFH07DRAFT_812447</name>
</gene>
<dbReference type="GO" id="GO:0007166">
    <property type="term" value="P:cell surface receptor signaling pathway"/>
    <property type="evidence" value="ECO:0007669"/>
    <property type="project" value="InterPro"/>
</dbReference>
<reference evidence="1" key="1">
    <citation type="submission" date="2023-03" db="EMBL/GenBank/DDBJ databases">
        <title>Massive genome expansion in bonnet fungi (Mycena s.s.) driven by repeated elements and novel gene families across ecological guilds.</title>
        <authorList>
            <consortium name="Lawrence Berkeley National Laboratory"/>
            <person name="Harder C.B."/>
            <person name="Miyauchi S."/>
            <person name="Viragh M."/>
            <person name="Kuo A."/>
            <person name="Thoen E."/>
            <person name="Andreopoulos B."/>
            <person name="Lu D."/>
            <person name="Skrede I."/>
            <person name="Drula E."/>
            <person name="Henrissat B."/>
            <person name="Morin E."/>
            <person name="Kohler A."/>
            <person name="Barry K."/>
            <person name="LaButti K."/>
            <person name="Morin E."/>
            <person name="Salamov A."/>
            <person name="Lipzen A."/>
            <person name="Mereny Z."/>
            <person name="Hegedus B."/>
            <person name="Baldrian P."/>
            <person name="Stursova M."/>
            <person name="Weitz H."/>
            <person name="Taylor A."/>
            <person name="Grigoriev I.V."/>
            <person name="Nagy L.G."/>
            <person name="Martin F."/>
            <person name="Kauserud H."/>
        </authorList>
    </citation>
    <scope>NUCLEOTIDE SEQUENCE</scope>
    <source>
        <strain evidence="1">CBHHK188m</strain>
    </source>
</reference>
<accession>A0AAD7NJD6</accession>
<organism evidence="1 2">
    <name type="scientific">Mycena maculata</name>
    <dbReference type="NCBI Taxonomy" id="230809"/>
    <lineage>
        <taxon>Eukaryota</taxon>
        <taxon>Fungi</taxon>
        <taxon>Dikarya</taxon>
        <taxon>Basidiomycota</taxon>
        <taxon>Agaricomycotina</taxon>
        <taxon>Agaricomycetes</taxon>
        <taxon>Agaricomycetidae</taxon>
        <taxon>Agaricales</taxon>
        <taxon>Marasmiineae</taxon>
        <taxon>Mycenaceae</taxon>
        <taxon>Mycena</taxon>
    </lineage>
</organism>
<dbReference type="Proteomes" id="UP001215280">
    <property type="component" value="Unassembled WGS sequence"/>
</dbReference>
<keyword evidence="2" id="KW-1185">Reference proteome</keyword>
<dbReference type="CDD" id="cd21037">
    <property type="entry name" value="MLKL_NTD"/>
    <property type="match status" value="1"/>
</dbReference>
<sequence length="686" mass="76103">MKAGRNTRNESSSVGDWISNLKLLAAALKATSTCVPVPCLQLVFEALSMVLDLVETVGKNETDLKYLAESAINITTLLTDELKGRPASPDVRLTVLCADFVRYLEKVGTELEKRRSKLWFKKYLKAKSIRDTVDDFTRRVVDLRADLTLAAAVGSRFQIIDTDRRVQEVQSSLAHIACEVRTHVTSARLQVANIEEDVLLFRPSELHLDFDTAHLSVVTLGQRAAATTTDQICVKVRTYASKVGLAKVTTARVYEGEHAPQMWQRDLELFSAHLRVPGVAQIYGMCKSPRLQALIFHDELVPIDIYAATLTSPICAVDFELNLIRNFTSVFAHIATVIGVADKDYRETVADLALISRTSGSVVISHLPYNNSTAADVPISEKQLGGPMHSWFSSCGCLARVPPGNPVPGNALVPRARRPESSASALSFCSTMGNLSRYRDLSLKDENPHNLKLGAIYLQGPGDLEVVHTIAEISGPDPEIIIEDWATRKGVCEELPGGWTRFEVDLRTDCKEPGYFLSIYGSVYMPVAEREAHRTGWLLQAHSVLGKSDVLDLGWSCEDLLIAELFFVNLDWHLVPDVENNDTDELPGRLYVFVENIPVDARGCVSRPTTFWSTQPDTCRSADDIPVHFQWERFSARGSGRSWEAHHYEAARALQEENGFEPVTCPAAQSLTLPRYNLSVLPTPEK</sequence>
<dbReference type="Gene3D" id="1.20.930.20">
    <property type="entry name" value="Adaptor protein Cbl, N-terminal domain"/>
    <property type="match status" value="1"/>
</dbReference>
<dbReference type="EMBL" id="JARJLG010000040">
    <property type="protein sequence ID" value="KAJ7763566.1"/>
    <property type="molecule type" value="Genomic_DNA"/>
</dbReference>
<comment type="caution">
    <text evidence="1">The sequence shown here is derived from an EMBL/GenBank/DDBJ whole genome shotgun (WGS) entry which is preliminary data.</text>
</comment>
<proteinExistence type="predicted"/>
<dbReference type="InterPro" id="IPR036537">
    <property type="entry name" value="Adaptor_Cbl_N_dom_sf"/>
</dbReference>
<evidence type="ECO:0000313" key="2">
    <source>
        <dbReference type="Proteomes" id="UP001215280"/>
    </source>
</evidence>
<evidence type="ECO:0000313" key="1">
    <source>
        <dbReference type="EMBL" id="KAJ7763566.1"/>
    </source>
</evidence>
<protein>
    <submittedName>
        <fullName evidence="1">Uncharacterized protein</fullName>
    </submittedName>
</protein>